<evidence type="ECO:0000256" key="1">
    <source>
        <dbReference type="SAM" id="SignalP"/>
    </source>
</evidence>
<sequence length="133" mass="14860">MCGSMYRAVKMVTVMSCLASLADSNTAEVTCETEIILKGTTSTCARNELSWIWICSSSAGELPASSIPPSITFNCYPFTYLLTEFHLVELDSEYEFRLPICNRGDVSCTRFRHLLSQPAHSSIMSLDELICLW</sequence>
<evidence type="ECO:0000313" key="2">
    <source>
        <dbReference type="EMBL" id="PTQ26253.1"/>
    </source>
</evidence>
<protein>
    <submittedName>
        <fullName evidence="2">Uncharacterized protein</fullName>
    </submittedName>
</protein>
<proteinExistence type="predicted"/>
<dbReference type="EMBL" id="KZ775343">
    <property type="protein sequence ID" value="PTQ26253.1"/>
    <property type="molecule type" value="Genomic_DNA"/>
</dbReference>
<feature type="chain" id="PRO_5015323665" evidence="1">
    <location>
        <begin position="28"/>
        <end position="133"/>
    </location>
</feature>
<name>A0A2R6VXG5_MARPO</name>
<dbReference type="AlphaFoldDB" id="A0A2R6VXG5"/>
<organism evidence="2 3">
    <name type="scientific">Marchantia polymorpha</name>
    <name type="common">Common liverwort</name>
    <name type="synonym">Marchantia aquatica</name>
    <dbReference type="NCBI Taxonomy" id="3197"/>
    <lineage>
        <taxon>Eukaryota</taxon>
        <taxon>Viridiplantae</taxon>
        <taxon>Streptophyta</taxon>
        <taxon>Embryophyta</taxon>
        <taxon>Marchantiophyta</taxon>
        <taxon>Marchantiopsida</taxon>
        <taxon>Marchantiidae</taxon>
        <taxon>Marchantiales</taxon>
        <taxon>Marchantiaceae</taxon>
        <taxon>Marchantia</taxon>
    </lineage>
</organism>
<evidence type="ECO:0000313" key="3">
    <source>
        <dbReference type="Proteomes" id="UP000244005"/>
    </source>
</evidence>
<feature type="signal peptide" evidence="1">
    <location>
        <begin position="1"/>
        <end position="27"/>
    </location>
</feature>
<keyword evidence="1" id="KW-0732">Signal</keyword>
<accession>A0A2R6VXG5</accession>
<dbReference type="Proteomes" id="UP000244005">
    <property type="component" value="Unassembled WGS sequence"/>
</dbReference>
<gene>
    <name evidence="2" type="ORF">MARPO_3941s0001</name>
</gene>
<keyword evidence="3" id="KW-1185">Reference proteome</keyword>
<reference evidence="3" key="1">
    <citation type="journal article" date="2017" name="Cell">
        <title>Insights into land plant evolution garnered from the Marchantia polymorpha genome.</title>
        <authorList>
            <person name="Bowman J.L."/>
            <person name="Kohchi T."/>
            <person name="Yamato K.T."/>
            <person name="Jenkins J."/>
            <person name="Shu S."/>
            <person name="Ishizaki K."/>
            <person name="Yamaoka S."/>
            <person name="Nishihama R."/>
            <person name="Nakamura Y."/>
            <person name="Berger F."/>
            <person name="Adam C."/>
            <person name="Aki S.S."/>
            <person name="Althoff F."/>
            <person name="Araki T."/>
            <person name="Arteaga-Vazquez M.A."/>
            <person name="Balasubrmanian S."/>
            <person name="Barry K."/>
            <person name="Bauer D."/>
            <person name="Boehm C.R."/>
            <person name="Briginshaw L."/>
            <person name="Caballero-Perez J."/>
            <person name="Catarino B."/>
            <person name="Chen F."/>
            <person name="Chiyoda S."/>
            <person name="Chovatia M."/>
            <person name="Davies K.M."/>
            <person name="Delmans M."/>
            <person name="Demura T."/>
            <person name="Dierschke T."/>
            <person name="Dolan L."/>
            <person name="Dorantes-Acosta A.E."/>
            <person name="Eklund D.M."/>
            <person name="Florent S.N."/>
            <person name="Flores-Sandoval E."/>
            <person name="Fujiyama A."/>
            <person name="Fukuzawa H."/>
            <person name="Galik B."/>
            <person name="Grimanelli D."/>
            <person name="Grimwood J."/>
            <person name="Grossniklaus U."/>
            <person name="Hamada T."/>
            <person name="Haseloff J."/>
            <person name="Hetherington A.J."/>
            <person name="Higo A."/>
            <person name="Hirakawa Y."/>
            <person name="Hundley H.N."/>
            <person name="Ikeda Y."/>
            <person name="Inoue K."/>
            <person name="Inoue S.I."/>
            <person name="Ishida S."/>
            <person name="Jia Q."/>
            <person name="Kakita M."/>
            <person name="Kanazawa T."/>
            <person name="Kawai Y."/>
            <person name="Kawashima T."/>
            <person name="Kennedy M."/>
            <person name="Kinose K."/>
            <person name="Kinoshita T."/>
            <person name="Kohara Y."/>
            <person name="Koide E."/>
            <person name="Komatsu K."/>
            <person name="Kopischke S."/>
            <person name="Kubo M."/>
            <person name="Kyozuka J."/>
            <person name="Lagercrantz U."/>
            <person name="Lin S.S."/>
            <person name="Lindquist E."/>
            <person name="Lipzen A.M."/>
            <person name="Lu C.W."/>
            <person name="De Luna E."/>
            <person name="Martienssen R.A."/>
            <person name="Minamino N."/>
            <person name="Mizutani M."/>
            <person name="Mizutani M."/>
            <person name="Mochizuki N."/>
            <person name="Monte I."/>
            <person name="Mosher R."/>
            <person name="Nagasaki H."/>
            <person name="Nakagami H."/>
            <person name="Naramoto S."/>
            <person name="Nishitani K."/>
            <person name="Ohtani M."/>
            <person name="Okamoto T."/>
            <person name="Okumura M."/>
            <person name="Phillips J."/>
            <person name="Pollak B."/>
            <person name="Reinders A."/>
            <person name="Rovekamp M."/>
            <person name="Sano R."/>
            <person name="Sawa S."/>
            <person name="Schmid M.W."/>
            <person name="Shirakawa M."/>
            <person name="Solano R."/>
            <person name="Spunde A."/>
            <person name="Suetsugu N."/>
            <person name="Sugano S."/>
            <person name="Sugiyama A."/>
            <person name="Sun R."/>
            <person name="Suzuki Y."/>
            <person name="Takenaka M."/>
            <person name="Takezawa D."/>
            <person name="Tomogane H."/>
            <person name="Tsuzuki M."/>
            <person name="Ueda T."/>
            <person name="Umeda M."/>
            <person name="Ward J.M."/>
            <person name="Watanabe Y."/>
            <person name="Yazaki K."/>
            <person name="Yokoyama R."/>
            <person name="Yoshitake Y."/>
            <person name="Yotsui I."/>
            <person name="Zachgo S."/>
            <person name="Schmutz J."/>
        </authorList>
    </citation>
    <scope>NUCLEOTIDE SEQUENCE [LARGE SCALE GENOMIC DNA]</scope>
    <source>
        <strain evidence="3">Tak-1</strain>
    </source>
</reference>